<dbReference type="Pfam" id="PF01345">
    <property type="entry name" value="DUF11"/>
    <property type="match status" value="1"/>
</dbReference>
<dbReference type="Pfam" id="PF09479">
    <property type="entry name" value="Flg_new"/>
    <property type="match status" value="1"/>
</dbReference>
<name>A0A8J6IQ47_9FIRM</name>
<keyword evidence="7" id="KW-1185">Reference proteome</keyword>
<evidence type="ECO:0000256" key="1">
    <source>
        <dbReference type="ARBA" id="ARBA00004196"/>
    </source>
</evidence>
<dbReference type="EMBL" id="JACOGI010000001">
    <property type="protein sequence ID" value="MBC3515993.1"/>
    <property type="molecule type" value="Genomic_DNA"/>
</dbReference>
<dbReference type="InterPro" id="IPR013378">
    <property type="entry name" value="InlB-like_B-rpt"/>
</dbReference>
<keyword evidence="3" id="KW-0472">Membrane</keyword>
<feature type="transmembrane region" description="Helical" evidence="3">
    <location>
        <begin position="1892"/>
        <end position="1914"/>
    </location>
</feature>
<proteinExistence type="predicted"/>
<feature type="region of interest" description="Disordered" evidence="2">
    <location>
        <begin position="1518"/>
        <end position="1555"/>
    </location>
</feature>
<keyword evidence="3" id="KW-0812">Transmembrane</keyword>
<evidence type="ECO:0000256" key="3">
    <source>
        <dbReference type="SAM" id="Phobius"/>
    </source>
</evidence>
<evidence type="ECO:0000256" key="2">
    <source>
        <dbReference type="SAM" id="MobiDB-lite"/>
    </source>
</evidence>
<dbReference type="Proteomes" id="UP000597668">
    <property type="component" value="Unassembled WGS sequence"/>
</dbReference>
<keyword evidence="3" id="KW-1133">Transmembrane helix</keyword>
<comment type="subcellular location">
    <subcellularLocation>
        <location evidence="1">Cell envelope</location>
    </subcellularLocation>
</comment>
<feature type="region of interest" description="Disordered" evidence="2">
    <location>
        <begin position="1856"/>
        <end position="1877"/>
    </location>
</feature>
<evidence type="ECO:0000259" key="5">
    <source>
        <dbReference type="Pfam" id="PF01345"/>
    </source>
</evidence>
<dbReference type="InterPro" id="IPR026466">
    <property type="entry name" value="Fim_isopep_form_D2_dom"/>
</dbReference>
<evidence type="ECO:0000313" key="7">
    <source>
        <dbReference type="Proteomes" id="UP000597668"/>
    </source>
</evidence>
<evidence type="ECO:0000313" key="6">
    <source>
        <dbReference type="EMBL" id="MBC3515993.1"/>
    </source>
</evidence>
<dbReference type="NCBIfam" id="TIGR01451">
    <property type="entry name" value="B_ant_repeat"/>
    <property type="match status" value="1"/>
</dbReference>
<dbReference type="InterPro" id="IPR042229">
    <property type="entry name" value="Listeria/Bacterioides_rpt_sf"/>
</dbReference>
<reference evidence="6" key="1">
    <citation type="submission" date="2020-08" db="EMBL/GenBank/DDBJ databases">
        <authorList>
            <person name="Liu C."/>
            <person name="Sun Q."/>
        </authorList>
    </citation>
    <scope>NUCLEOTIDE SEQUENCE</scope>
    <source>
        <strain evidence="6">NSJ-65</strain>
    </source>
</reference>
<organism evidence="6 7">
    <name type="scientific">Neobittarella massiliensis</name>
    <name type="common">ex Bilen et al. 2018</name>
    <dbReference type="NCBI Taxonomy" id="2041842"/>
    <lineage>
        <taxon>Bacteria</taxon>
        <taxon>Bacillati</taxon>
        <taxon>Bacillota</taxon>
        <taxon>Clostridia</taxon>
        <taxon>Eubacteriales</taxon>
        <taxon>Oscillospiraceae</taxon>
        <taxon>Neobittarella (ex Bilen et al. 2018)</taxon>
    </lineage>
</organism>
<accession>A0A8J6IQ47</accession>
<feature type="compositionally biased region" description="Polar residues" evidence="2">
    <location>
        <begin position="1524"/>
        <end position="1546"/>
    </location>
</feature>
<protein>
    <submittedName>
        <fullName evidence="6">Isopeptide-forming domain-containing fimbrial protein</fullName>
    </submittedName>
</protein>
<dbReference type="Gene3D" id="2.60.40.4270">
    <property type="entry name" value="Listeria-Bacteroides repeat domain"/>
    <property type="match status" value="1"/>
</dbReference>
<dbReference type="InterPro" id="IPR047589">
    <property type="entry name" value="DUF11_rpt"/>
</dbReference>
<feature type="signal peptide" evidence="4">
    <location>
        <begin position="1"/>
        <end position="29"/>
    </location>
</feature>
<gene>
    <name evidence="6" type="ORF">H8K20_06240</name>
</gene>
<dbReference type="SUPFAM" id="SSF49401">
    <property type="entry name" value="Bacterial adhesins"/>
    <property type="match status" value="1"/>
</dbReference>
<sequence length="1921" mass="206332">MKKRTLSLLMTLSLVLSLFVPLVPVTAWAADSGTVGTAEDVPEGYEPPQYERGAINLNGYYTVGSDGKLSQKLEWSFPFENPERPGQGMPDPTRLYSYQLWQSKQSTDGSWTTWATRSTVDIDDTNSTVRVLNIYLDTGNNLKGWMETVDATTGQKIGRGIIQVDEISITNFNVDPEKTLRDGSGAYKYDVLMFGTADSNNGRGLSGNAPTAVADFLRAGGGVLFGHDTVLYQSGFELFGGQEFLDFRGKNDIYIGSTAQSGMINVKVTNTGFLTSRPWDLEGRTLVVPTCHTLGQLVGGADANGTPRNTVWMQFADYGGLVEPNSTEETGNFYLVTRNNTAMIQTGHSGGRATEDEMKVIANTLIYLAQTTSTNETKDISFTDDAAPDKPQGEVTAIAPNSGLTGYSARVTLSGSSDNGTNYAYRVKGLPQNTSSDAEYVAKWSSASEDRQDAFQQTALSGLKGYIVTGVDQSGAAAAKPAVAGSDLLRASNAGDKVTYDTGELVPGKTYYMHAFAVDWSGNVSEDLLLKIDVSARQVNFYRNDGSDEKTSTLLTSEGRPVGFTDSLSRAGYAFGGWYESADGSGEVVTRETVFPLMPEKEAVELYAKWIKTWQVTLGQRGEGTVTAQTAAGQSSPFLVGSDVAVQWQPAPGYHVKGVWLDDRLLTPDDSGQLTIAAIDADHHVLVEFERDAAAEEKVYYRVDTMLIGGGSASSITPSARLAKDSPQTEDYRVSWKVAPGYFVKAVRVDGASRPDLQAKSSVTFDKVASDHRVEIELAKENEAPSAYRVTTELVGGPGSITPSAWVPAGGTYAVKTVLGDSKNYTVRSVTVYDAQGDRVDSFAVDAAAGSADLTDIGQDYRVVVQLSGKEQTGVVTIPEDELIRVDTSKEGGGSISESKVVKKGEDYTVEWSAQEGWTVLDVTVDSTRTYYPETGTARRAAYRSARSSGSIVIGTPGEYPFEQIQEDHTIHVTFVKAKYEAPAGTFSVQTAITGDCGATITAGNGALDPGSDYPVSWTVPKDYRVVGVLVNGTARDDLLKAGSFTITNIDQNYLVEVALEKDDGTEPEKKEIYTVSTAVYGLTDAAMANMTPTTIVQKGADHSVHWTAPSGHRVEKIVIDGVESAATAANFPNIGRDHTVEVYFAADSGAQPDLHRVSAQIVGGLGTVTAGGTVADGDSFTVRWEPAPGYHLASVIVDGQVRDDLLGADSHTLENITADHTVGVVFAKDGESQGPKHPEDGSFVVETAQTGAGSITPSTTVKEGDDHTVTWQPADGWHVKEVRVDGLIQPDLPGKTEFLTIGADHKVEVIFARDDAGSEPESGEKYRVDTAIDRVKGTITGSAVLERGSDYKVQWQAAEGYEVYRVTVDGKEYPDHRGKTAGSHAFADIKQDHQVVVEFVRVDTVQPELGKGVVNGDRSDGNETGDRLTYTLTAKNNQQNSLWKDVVMKDRIPRGMTLDTDTIYLSKNGEEAVQVDGSCYDESSRLLCVPIGSLLGGDTYVLTFEVLINQVSIEPGATEGRDLSNTAQAAGSNGSATSPTVTPNGDDSAKPIAYPNGHLTKTAADLTDSGGKVQIGDRIRYVLRAENSRDGSVWTGVAITDTLPQGLDIDLDSIYLTGPDGSRKMLDGGAYNTDDRTLTVFVGDIYGGERYELAFEVTVTADALTGDIGNTGKAYGGRPAADGEPGHWGDAEEYPYEPGDTLRPGEWPIETDELAASDKVYPGDEQVLPADPEPILDKTVEQPGRPDGDTHLGDTLIYTVTLENPTSYSTWRDVSIFDYLPAGLDLDRGSMCLTYPDGHTEKVPADCYDIWERTIEVQVPLLRAGEKYTLTYKTTVYDPGDAEMQERGELVNTAEAVGTDPDGQRSDTGPTASASVRYPVDAQKGVDTGDAGWQAAILWAAVAAGAVFFWIAARRKEREN</sequence>
<keyword evidence="4" id="KW-0732">Signal</keyword>
<dbReference type="RefSeq" id="WP_186487801.1">
    <property type="nucleotide sequence ID" value="NZ_JACOGI010000001.1"/>
</dbReference>
<dbReference type="GO" id="GO:0030313">
    <property type="term" value="C:cell envelope"/>
    <property type="evidence" value="ECO:0007669"/>
    <property type="project" value="UniProtKB-SubCell"/>
</dbReference>
<comment type="caution">
    <text evidence="6">The sequence shown here is derived from an EMBL/GenBank/DDBJ whole genome shotgun (WGS) entry which is preliminary data.</text>
</comment>
<feature type="chain" id="PRO_5035222163" evidence="4">
    <location>
        <begin position="30"/>
        <end position="1921"/>
    </location>
</feature>
<dbReference type="InterPro" id="IPR008966">
    <property type="entry name" value="Adhesion_dom_sf"/>
</dbReference>
<dbReference type="Gene3D" id="2.60.40.740">
    <property type="match status" value="3"/>
</dbReference>
<dbReference type="InterPro" id="IPR001434">
    <property type="entry name" value="OmcB-like_DUF11"/>
</dbReference>
<evidence type="ECO:0000256" key="4">
    <source>
        <dbReference type="SAM" id="SignalP"/>
    </source>
</evidence>
<feature type="domain" description="DUF11" evidence="5">
    <location>
        <begin position="1751"/>
        <end position="1868"/>
    </location>
</feature>
<dbReference type="NCBIfam" id="TIGR04226">
    <property type="entry name" value="RrgB_K2N_iso_D2"/>
    <property type="match status" value="1"/>
</dbReference>